<sequence>MNVLTQIKNTQKATQREIASGASESASWHSKFNKSAYIYVGGLPYDLTEGDVLTIFSQYGEIVDVNLVRDMDTGKSRGFAYLAYEDQRSTVLAVDNLNGAKVMKRVLKVDHVEDYKMHKQQYDPEGARKDYEQRQAEREAKGKGKGKGGGKGGKGKGKGGKGGEKGGSRYDDTGPNATPDMWEHDGYKKNEGGNSEARQGRGAVSVDGANRSVTAVGGAGGGSNPWEAAGSIFSLMQEAGPPKPIKRPRPGDEDDELRDPMESGRKAAKKEAKAAKKAAKEAKKEAKEAKKEAKKKDGEKEGSEGGRRARGLSPGSKRQLGEQERDVERGSRGRAQDFFREDARHKERGGRHDGPGTTEGSLARRGTEEPNRGPRMSSRSDGRKGDHPRGEDDDHHMREEKESRHRRDDRDSYQRRDDRYRHDDRSDRYQRNDKEGPSRSREESGARRRTRSRSPRR</sequence>
<dbReference type="SMART" id="SM00360">
    <property type="entry name" value="RRM"/>
    <property type="match status" value="1"/>
</dbReference>
<reference evidence="5 6" key="1">
    <citation type="journal article" date="2015" name="Genome Biol. Evol.">
        <title>Comparative Genomics of a Bacterivorous Green Alga Reveals Evolutionary Causalities and Consequences of Phago-Mixotrophic Mode of Nutrition.</title>
        <authorList>
            <person name="Burns J.A."/>
            <person name="Paasch A."/>
            <person name="Narechania A."/>
            <person name="Kim E."/>
        </authorList>
    </citation>
    <scope>NUCLEOTIDE SEQUENCE [LARGE SCALE GENOMIC DNA]</scope>
    <source>
        <strain evidence="5 6">PLY_AMNH</strain>
    </source>
</reference>
<dbReference type="CDD" id="cd12411">
    <property type="entry name" value="RRM_ist3_like"/>
    <property type="match status" value="1"/>
</dbReference>
<dbReference type="EMBL" id="LGRX02033873">
    <property type="protein sequence ID" value="KAK3239570.1"/>
    <property type="molecule type" value="Genomic_DNA"/>
</dbReference>
<protein>
    <recommendedName>
        <fullName evidence="4">RRM domain-containing protein</fullName>
    </recommendedName>
</protein>
<dbReference type="Proteomes" id="UP001190700">
    <property type="component" value="Unassembled WGS sequence"/>
</dbReference>
<feature type="region of interest" description="Disordered" evidence="3">
    <location>
        <begin position="118"/>
        <end position="457"/>
    </location>
</feature>
<dbReference type="GO" id="GO:0071013">
    <property type="term" value="C:catalytic step 2 spliceosome"/>
    <property type="evidence" value="ECO:0007669"/>
    <property type="project" value="TreeGrafter"/>
</dbReference>
<dbReference type="AlphaFoldDB" id="A0AAE0BPL6"/>
<dbReference type="GO" id="GO:0003723">
    <property type="term" value="F:RNA binding"/>
    <property type="evidence" value="ECO:0007669"/>
    <property type="project" value="UniProtKB-UniRule"/>
</dbReference>
<dbReference type="PROSITE" id="PS50102">
    <property type="entry name" value="RRM"/>
    <property type="match status" value="1"/>
</dbReference>
<dbReference type="Gene3D" id="3.30.70.330">
    <property type="match status" value="1"/>
</dbReference>
<gene>
    <name evidence="5" type="ORF">CYMTET_50507</name>
</gene>
<proteinExistence type="predicted"/>
<comment type="caution">
    <text evidence="5">The sequence shown here is derived from an EMBL/GenBank/DDBJ whole genome shotgun (WGS) entry which is preliminary data.</text>
</comment>
<dbReference type="SUPFAM" id="SSF54928">
    <property type="entry name" value="RNA-binding domain, RBD"/>
    <property type="match status" value="1"/>
</dbReference>
<feature type="compositionally biased region" description="Basic and acidic residues" evidence="3">
    <location>
        <begin position="319"/>
        <end position="354"/>
    </location>
</feature>
<dbReference type="InterPro" id="IPR012677">
    <property type="entry name" value="Nucleotide-bd_a/b_plait_sf"/>
</dbReference>
<feature type="domain" description="RRM" evidence="4">
    <location>
        <begin position="36"/>
        <end position="114"/>
    </location>
</feature>
<dbReference type="InterPro" id="IPR035979">
    <property type="entry name" value="RBD_domain_sf"/>
</dbReference>
<evidence type="ECO:0000256" key="2">
    <source>
        <dbReference type="PROSITE-ProRule" id="PRU00176"/>
    </source>
</evidence>
<dbReference type="GO" id="GO:0071011">
    <property type="term" value="C:precatalytic spliceosome"/>
    <property type="evidence" value="ECO:0007669"/>
    <property type="project" value="TreeGrafter"/>
</dbReference>
<evidence type="ECO:0000259" key="4">
    <source>
        <dbReference type="PROSITE" id="PS50102"/>
    </source>
</evidence>
<organism evidence="5 6">
    <name type="scientific">Cymbomonas tetramitiformis</name>
    <dbReference type="NCBI Taxonomy" id="36881"/>
    <lineage>
        <taxon>Eukaryota</taxon>
        <taxon>Viridiplantae</taxon>
        <taxon>Chlorophyta</taxon>
        <taxon>Pyramimonadophyceae</taxon>
        <taxon>Pyramimonadales</taxon>
        <taxon>Pyramimonadaceae</taxon>
        <taxon>Cymbomonas</taxon>
    </lineage>
</organism>
<feature type="compositionally biased region" description="Basic and acidic residues" evidence="3">
    <location>
        <begin position="118"/>
        <end position="142"/>
    </location>
</feature>
<dbReference type="GO" id="GO:0000398">
    <property type="term" value="P:mRNA splicing, via spliceosome"/>
    <property type="evidence" value="ECO:0007669"/>
    <property type="project" value="InterPro"/>
</dbReference>
<evidence type="ECO:0000313" key="6">
    <source>
        <dbReference type="Proteomes" id="UP001190700"/>
    </source>
</evidence>
<evidence type="ECO:0000256" key="1">
    <source>
        <dbReference type="ARBA" id="ARBA00022884"/>
    </source>
</evidence>
<feature type="compositionally biased region" description="Basic residues" evidence="3">
    <location>
        <begin position="447"/>
        <end position="457"/>
    </location>
</feature>
<feature type="compositionally biased region" description="Basic and acidic residues" evidence="3">
    <location>
        <begin position="161"/>
        <end position="172"/>
    </location>
</feature>
<feature type="compositionally biased region" description="Basic and acidic residues" evidence="3">
    <location>
        <begin position="258"/>
        <end position="307"/>
    </location>
</feature>
<dbReference type="InterPro" id="IPR051847">
    <property type="entry name" value="RNA_proc/Spliceosome_comp"/>
</dbReference>
<accession>A0AAE0BPL6</accession>
<dbReference type="PANTHER" id="PTHR45880">
    <property type="entry name" value="RNA-BINDING MOTIF PROTEIN, X-LINKED 2"/>
    <property type="match status" value="1"/>
</dbReference>
<feature type="compositionally biased region" description="Basic residues" evidence="3">
    <location>
        <begin position="143"/>
        <end position="159"/>
    </location>
</feature>
<feature type="compositionally biased region" description="Basic and acidic residues" evidence="3">
    <location>
        <begin position="365"/>
        <end position="446"/>
    </location>
</feature>
<name>A0AAE0BPL6_9CHLO</name>
<dbReference type="Pfam" id="PF00076">
    <property type="entry name" value="RRM_1"/>
    <property type="match status" value="1"/>
</dbReference>
<dbReference type="GO" id="GO:0005686">
    <property type="term" value="C:U2 snRNP"/>
    <property type="evidence" value="ECO:0007669"/>
    <property type="project" value="TreeGrafter"/>
</dbReference>
<feature type="compositionally biased region" description="Basic and acidic residues" evidence="3">
    <location>
        <begin position="181"/>
        <end position="191"/>
    </location>
</feature>
<dbReference type="PANTHER" id="PTHR45880:SF1">
    <property type="entry name" value="RNA-BINDING MOTIF PROTEIN, X-LINKED 2"/>
    <property type="match status" value="1"/>
</dbReference>
<evidence type="ECO:0000256" key="3">
    <source>
        <dbReference type="SAM" id="MobiDB-lite"/>
    </source>
</evidence>
<keyword evidence="1 2" id="KW-0694">RNA-binding</keyword>
<evidence type="ECO:0000313" key="5">
    <source>
        <dbReference type="EMBL" id="KAK3239570.1"/>
    </source>
</evidence>
<dbReference type="InterPro" id="IPR000504">
    <property type="entry name" value="RRM_dom"/>
</dbReference>
<keyword evidence="6" id="KW-1185">Reference proteome</keyword>
<dbReference type="InterPro" id="IPR045844">
    <property type="entry name" value="RRM_Ist3-like"/>
</dbReference>